<dbReference type="EMBL" id="ML977343">
    <property type="protein sequence ID" value="KAF2109280.1"/>
    <property type="molecule type" value="Genomic_DNA"/>
</dbReference>
<gene>
    <name evidence="2" type="ORF">BDV96DRAFT_586141</name>
</gene>
<feature type="region of interest" description="Disordered" evidence="1">
    <location>
        <begin position="43"/>
        <end position="118"/>
    </location>
</feature>
<protein>
    <submittedName>
        <fullName evidence="2">Uncharacterized protein</fullName>
    </submittedName>
</protein>
<dbReference type="AlphaFoldDB" id="A0A6A5YQJ8"/>
<evidence type="ECO:0000313" key="2">
    <source>
        <dbReference type="EMBL" id="KAF2109280.1"/>
    </source>
</evidence>
<reference evidence="2" key="1">
    <citation type="journal article" date="2020" name="Stud. Mycol.">
        <title>101 Dothideomycetes genomes: a test case for predicting lifestyles and emergence of pathogens.</title>
        <authorList>
            <person name="Haridas S."/>
            <person name="Albert R."/>
            <person name="Binder M."/>
            <person name="Bloem J."/>
            <person name="Labutti K."/>
            <person name="Salamov A."/>
            <person name="Andreopoulos B."/>
            <person name="Baker S."/>
            <person name="Barry K."/>
            <person name="Bills G."/>
            <person name="Bluhm B."/>
            <person name="Cannon C."/>
            <person name="Castanera R."/>
            <person name="Culley D."/>
            <person name="Daum C."/>
            <person name="Ezra D."/>
            <person name="Gonzalez J."/>
            <person name="Henrissat B."/>
            <person name="Kuo A."/>
            <person name="Liang C."/>
            <person name="Lipzen A."/>
            <person name="Lutzoni F."/>
            <person name="Magnuson J."/>
            <person name="Mondo S."/>
            <person name="Nolan M."/>
            <person name="Ohm R."/>
            <person name="Pangilinan J."/>
            <person name="Park H.-J."/>
            <person name="Ramirez L."/>
            <person name="Alfaro M."/>
            <person name="Sun H."/>
            <person name="Tritt A."/>
            <person name="Yoshinaga Y."/>
            <person name="Zwiers L.-H."/>
            <person name="Turgeon B."/>
            <person name="Goodwin S."/>
            <person name="Spatafora J."/>
            <person name="Crous P."/>
            <person name="Grigoriev I."/>
        </authorList>
    </citation>
    <scope>NUCLEOTIDE SEQUENCE</scope>
    <source>
        <strain evidence="2">CBS 627.86</strain>
    </source>
</reference>
<sequence length="178" mass="18576">MSELKLGDEMPRILLINPANRPVEEDAGSVGVTKLVDAMDGSEIVNDAGNDTDEGRPRLNTAGTDCVDKPGDDNDGIATNEDAGIANEDKLTLGVESPTSPPTSPPNSPAEDPTTIDETTGSVGVLESASDELDNLGNEIEEAAPVEGTVAFDSVVETERLLTTEETDTLVTLLDIVL</sequence>
<proteinExistence type="predicted"/>
<dbReference type="Proteomes" id="UP000799770">
    <property type="component" value="Unassembled WGS sequence"/>
</dbReference>
<name>A0A6A5YQJ8_9PLEO</name>
<organism evidence="2 3">
    <name type="scientific">Lophiotrema nucula</name>
    <dbReference type="NCBI Taxonomy" id="690887"/>
    <lineage>
        <taxon>Eukaryota</taxon>
        <taxon>Fungi</taxon>
        <taxon>Dikarya</taxon>
        <taxon>Ascomycota</taxon>
        <taxon>Pezizomycotina</taxon>
        <taxon>Dothideomycetes</taxon>
        <taxon>Pleosporomycetidae</taxon>
        <taxon>Pleosporales</taxon>
        <taxon>Lophiotremataceae</taxon>
        <taxon>Lophiotrema</taxon>
    </lineage>
</organism>
<accession>A0A6A5YQJ8</accession>
<keyword evidence="3" id="KW-1185">Reference proteome</keyword>
<evidence type="ECO:0000313" key="3">
    <source>
        <dbReference type="Proteomes" id="UP000799770"/>
    </source>
</evidence>
<evidence type="ECO:0000256" key="1">
    <source>
        <dbReference type="SAM" id="MobiDB-lite"/>
    </source>
</evidence>
<feature type="compositionally biased region" description="Pro residues" evidence="1">
    <location>
        <begin position="99"/>
        <end position="108"/>
    </location>
</feature>